<evidence type="ECO:0000313" key="3">
    <source>
        <dbReference type="Proteomes" id="UP000244978"/>
    </source>
</evidence>
<dbReference type="AlphaFoldDB" id="A0A2U1T043"/>
<accession>A0A2U1T043</accession>
<keyword evidence="3" id="KW-1185">Reference proteome</keyword>
<evidence type="ECO:0000313" key="2">
    <source>
        <dbReference type="EMBL" id="PWB97218.1"/>
    </source>
</evidence>
<sequence>MSTFSDDVVTAITNYMNTSQPGITLQIVRALGGVADAESATMTSFDEKRAVFTATVAGQESRVEVPWSHELHSRDEVRADLFLLYERATAAQGN</sequence>
<feature type="domain" description="DUF2470" evidence="1">
    <location>
        <begin position="11"/>
        <end position="81"/>
    </location>
</feature>
<name>A0A2U1T043_9MICO</name>
<organism evidence="2 3">
    <name type="scientific">Homoserinimonas hongtaonis</name>
    <dbReference type="NCBI Taxonomy" id="2079791"/>
    <lineage>
        <taxon>Bacteria</taxon>
        <taxon>Bacillati</taxon>
        <taxon>Actinomycetota</taxon>
        <taxon>Actinomycetes</taxon>
        <taxon>Micrococcales</taxon>
        <taxon>Microbacteriaceae</taxon>
        <taxon>Homoserinimonas</taxon>
    </lineage>
</organism>
<dbReference type="InterPro" id="IPR037119">
    <property type="entry name" value="Haem_oxidase_HugZ-like_sf"/>
</dbReference>
<proteinExistence type="predicted"/>
<dbReference type="EMBL" id="QEEX01000001">
    <property type="protein sequence ID" value="PWB97218.1"/>
    <property type="molecule type" value="Genomic_DNA"/>
</dbReference>
<reference evidence="3" key="1">
    <citation type="submission" date="2018-04" db="EMBL/GenBank/DDBJ databases">
        <authorList>
            <person name="Liu S."/>
            <person name="Wang Z."/>
            <person name="Li J."/>
        </authorList>
    </citation>
    <scope>NUCLEOTIDE SEQUENCE [LARGE SCALE GENOMIC DNA]</scope>
    <source>
        <strain evidence="3">S1194</strain>
    </source>
</reference>
<gene>
    <name evidence="2" type="ORF">DF220_04750</name>
</gene>
<dbReference type="InterPro" id="IPR019595">
    <property type="entry name" value="DUF2470"/>
</dbReference>
<dbReference type="Proteomes" id="UP000244978">
    <property type="component" value="Unassembled WGS sequence"/>
</dbReference>
<evidence type="ECO:0000259" key="1">
    <source>
        <dbReference type="Pfam" id="PF10615"/>
    </source>
</evidence>
<dbReference type="Gene3D" id="3.20.180.10">
    <property type="entry name" value="PNP-oxidase-like"/>
    <property type="match status" value="1"/>
</dbReference>
<comment type="caution">
    <text evidence="2">The sequence shown here is derived from an EMBL/GenBank/DDBJ whole genome shotgun (WGS) entry which is preliminary data.</text>
</comment>
<dbReference type="RefSeq" id="WP_108997215.1">
    <property type="nucleotide sequence ID" value="NZ_QEEX01000001.1"/>
</dbReference>
<dbReference type="Pfam" id="PF10615">
    <property type="entry name" value="DUF2470"/>
    <property type="match status" value="1"/>
</dbReference>
<protein>
    <recommendedName>
        <fullName evidence="1">DUF2470 domain-containing protein</fullName>
    </recommendedName>
</protein>